<dbReference type="EMBL" id="UINC01200285">
    <property type="protein sequence ID" value="SVE19098.1"/>
    <property type="molecule type" value="Genomic_DNA"/>
</dbReference>
<organism evidence="1">
    <name type="scientific">marine metagenome</name>
    <dbReference type="NCBI Taxonomy" id="408172"/>
    <lineage>
        <taxon>unclassified sequences</taxon>
        <taxon>metagenomes</taxon>
        <taxon>ecological metagenomes</taxon>
    </lineage>
</organism>
<evidence type="ECO:0000313" key="1">
    <source>
        <dbReference type="EMBL" id="SVE19098.1"/>
    </source>
</evidence>
<accession>A0A383BI29</accession>
<proteinExistence type="predicted"/>
<gene>
    <name evidence="1" type="ORF">METZ01_LOCUS471952</name>
</gene>
<protein>
    <submittedName>
        <fullName evidence="1">Uncharacterized protein</fullName>
    </submittedName>
</protein>
<feature type="non-terminal residue" evidence="1">
    <location>
        <position position="1"/>
    </location>
</feature>
<dbReference type="AlphaFoldDB" id="A0A383BI29"/>
<sequence length="27" mass="3095">IAATTKLMVEYSSKLYGLVLFAWWESS</sequence>
<reference evidence="1" key="1">
    <citation type="submission" date="2018-05" db="EMBL/GenBank/DDBJ databases">
        <authorList>
            <person name="Lanie J.A."/>
            <person name="Ng W.-L."/>
            <person name="Kazmierczak K.M."/>
            <person name="Andrzejewski T.M."/>
            <person name="Davidsen T.M."/>
            <person name="Wayne K.J."/>
            <person name="Tettelin H."/>
            <person name="Glass J.I."/>
            <person name="Rusch D."/>
            <person name="Podicherti R."/>
            <person name="Tsui H.-C.T."/>
            <person name="Winkler M.E."/>
        </authorList>
    </citation>
    <scope>NUCLEOTIDE SEQUENCE</scope>
</reference>
<name>A0A383BI29_9ZZZZ</name>